<accession>A0A645A531</accession>
<dbReference type="AlphaFoldDB" id="A0A645A531"/>
<organism evidence="1">
    <name type="scientific">bioreactor metagenome</name>
    <dbReference type="NCBI Taxonomy" id="1076179"/>
    <lineage>
        <taxon>unclassified sequences</taxon>
        <taxon>metagenomes</taxon>
        <taxon>ecological metagenomes</taxon>
    </lineage>
</organism>
<protein>
    <submittedName>
        <fullName evidence="1">Uncharacterized protein</fullName>
    </submittedName>
</protein>
<reference evidence="1" key="1">
    <citation type="submission" date="2019-08" db="EMBL/GenBank/DDBJ databases">
        <authorList>
            <person name="Kucharzyk K."/>
            <person name="Murdoch R.W."/>
            <person name="Higgins S."/>
            <person name="Loffler F."/>
        </authorList>
    </citation>
    <scope>NUCLEOTIDE SEQUENCE</scope>
</reference>
<dbReference type="EMBL" id="VSSQ01011079">
    <property type="protein sequence ID" value="MPM45943.1"/>
    <property type="molecule type" value="Genomic_DNA"/>
</dbReference>
<comment type="caution">
    <text evidence="1">The sequence shown here is derived from an EMBL/GenBank/DDBJ whole genome shotgun (WGS) entry which is preliminary data.</text>
</comment>
<evidence type="ECO:0000313" key="1">
    <source>
        <dbReference type="EMBL" id="MPM45943.1"/>
    </source>
</evidence>
<name>A0A645A531_9ZZZZ</name>
<sequence>MIGIEDDAGPLRHVEQPVLRGGAERELHGVVVDRAHRGGRGHRGLEDRKHRVVIDDALNRGDHRVGRDFGTAGELRLRAQVEGIDQTVGRDRPLAGQQRLVLALAIDLEKCLVDVVEQRLGDGCGSRRGRIHGVGGDGGADNELAILRFGGCRATGSQNQRE</sequence>
<proteinExistence type="predicted"/>
<gene>
    <name evidence="1" type="ORF">SDC9_92636</name>
</gene>